<dbReference type="Gene3D" id="1.10.510.10">
    <property type="entry name" value="Transferase(Phosphotransferase) domain 1"/>
    <property type="match status" value="1"/>
</dbReference>
<comment type="similarity">
    <text evidence="7">Belongs to the protein kinase superfamily.</text>
</comment>
<dbReference type="InterPro" id="IPR017441">
    <property type="entry name" value="Protein_kinase_ATP_BS"/>
</dbReference>
<evidence type="ECO:0000256" key="6">
    <source>
        <dbReference type="PROSITE-ProRule" id="PRU10141"/>
    </source>
</evidence>
<dbReference type="PROSITE" id="PS50011">
    <property type="entry name" value="PROTEIN_KINASE_DOM"/>
    <property type="match status" value="1"/>
</dbReference>
<dbReference type="InterPro" id="IPR008271">
    <property type="entry name" value="Ser/Thr_kinase_AS"/>
</dbReference>
<dbReference type="Proteomes" id="UP001470230">
    <property type="component" value="Unassembled WGS sequence"/>
</dbReference>
<keyword evidence="10" id="KW-1185">Reference proteome</keyword>
<proteinExistence type="inferred from homology"/>
<comment type="caution">
    <text evidence="9">The sequence shown here is derived from an EMBL/GenBank/DDBJ whole genome shotgun (WGS) entry which is preliminary data.</text>
</comment>
<sequence>MKRNNQLHMNHETGKKKRHGVITYPDVIGPYTIIKTIGEGAFSIVKLVYHELYAQYYACKIVPNLMLENRKLYERFELEIRISQLFRHPEIAAITDVLKDDNNFYVFLEYYPNGNLLNYIIEERRLKEDEAKGLMYQIFDALEYIHKQGVSHRDLKPENIIIDNKGHIRISDFGLSQFVGKGNLVKTACGSPCYVSPEVVSGMKYDGFKSDMWSCGVILYAMITGFLPWTKKQIRDIFQQIRNGDYKIPRFVSAQCASLIQMLLTVDPNKRITLEEAKHHTWFNIKSEEDEKNLLAFTIPARYLKNMPKVINGKSTDDQIPYLSTRKIDIYFRPDVDYDFDRQFNDITNLHAICNNVGKDNCDVSSPYLKFENALKILEDTEKAPIRFRKRFNSYRKDNDHNLDLKSASYMRIHSLSTGKLVISKKTFSHKVKDSKMFKEKSETYLENNNDKSSFKINEYKSNNKKTVKILEKRPRKSAGIPKNI</sequence>
<keyword evidence="3 6" id="KW-0547">Nucleotide-binding</keyword>
<dbReference type="InterPro" id="IPR000719">
    <property type="entry name" value="Prot_kinase_dom"/>
</dbReference>
<evidence type="ECO:0000256" key="2">
    <source>
        <dbReference type="ARBA" id="ARBA00022679"/>
    </source>
</evidence>
<evidence type="ECO:0000256" key="3">
    <source>
        <dbReference type="ARBA" id="ARBA00022741"/>
    </source>
</evidence>
<dbReference type="PANTHER" id="PTHR24346">
    <property type="entry name" value="MAP/MICROTUBULE AFFINITY-REGULATING KINASE"/>
    <property type="match status" value="1"/>
</dbReference>
<feature type="binding site" evidence="6">
    <location>
        <position position="60"/>
    </location>
    <ligand>
        <name>ATP</name>
        <dbReference type="ChEBI" id="CHEBI:30616"/>
    </ligand>
</feature>
<dbReference type="CDD" id="cd14003">
    <property type="entry name" value="STKc_AMPK-like"/>
    <property type="match status" value="1"/>
</dbReference>
<dbReference type="PROSITE" id="PS00107">
    <property type="entry name" value="PROTEIN_KINASE_ATP"/>
    <property type="match status" value="1"/>
</dbReference>
<organism evidence="9 10">
    <name type="scientific">Tritrichomonas musculus</name>
    <dbReference type="NCBI Taxonomy" id="1915356"/>
    <lineage>
        <taxon>Eukaryota</taxon>
        <taxon>Metamonada</taxon>
        <taxon>Parabasalia</taxon>
        <taxon>Tritrichomonadida</taxon>
        <taxon>Tritrichomonadidae</taxon>
        <taxon>Tritrichomonas</taxon>
    </lineage>
</organism>
<name>A0ABR2L7G6_9EUKA</name>
<keyword evidence="2" id="KW-0808">Transferase</keyword>
<gene>
    <name evidence="9" type="ORF">M9Y10_001619</name>
</gene>
<reference evidence="9 10" key="1">
    <citation type="submission" date="2024-04" db="EMBL/GenBank/DDBJ databases">
        <title>Tritrichomonas musculus Genome.</title>
        <authorList>
            <person name="Alves-Ferreira E."/>
            <person name="Grigg M."/>
            <person name="Lorenzi H."/>
            <person name="Galac M."/>
        </authorList>
    </citation>
    <scope>NUCLEOTIDE SEQUENCE [LARGE SCALE GENOMIC DNA]</scope>
    <source>
        <strain evidence="9 10">EAF2021</strain>
    </source>
</reference>
<dbReference type="Pfam" id="PF00069">
    <property type="entry name" value="Pkinase"/>
    <property type="match status" value="1"/>
</dbReference>
<protein>
    <recommendedName>
        <fullName evidence="8">Protein kinase domain-containing protein</fullName>
    </recommendedName>
</protein>
<dbReference type="SUPFAM" id="SSF56112">
    <property type="entry name" value="Protein kinase-like (PK-like)"/>
    <property type="match status" value="1"/>
</dbReference>
<feature type="domain" description="Protein kinase" evidence="8">
    <location>
        <begin position="31"/>
        <end position="283"/>
    </location>
</feature>
<dbReference type="EMBL" id="JAPFFF010000001">
    <property type="protein sequence ID" value="KAK8899306.1"/>
    <property type="molecule type" value="Genomic_DNA"/>
</dbReference>
<keyword evidence="1 7" id="KW-0723">Serine/threonine-protein kinase</keyword>
<evidence type="ECO:0000313" key="9">
    <source>
        <dbReference type="EMBL" id="KAK8899306.1"/>
    </source>
</evidence>
<evidence type="ECO:0000259" key="8">
    <source>
        <dbReference type="PROSITE" id="PS50011"/>
    </source>
</evidence>
<evidence type="ECO:0000256" key="5">
    <source>
        <dbReference type="ARBA" id="ARBA00022840"/>
    </source>
</evidence>
<evidence type="ECO:0000313" key="10">
    <source>
        <dbReference type="Proteomes" id="UP001470230"/>
    </source>
</evidence>
<dbReference type="InterPro" id="IPR011009">
    <property type="entry name" value="Kinase-like_dom_sf"/>
</dbReference>
<dbReference type="PROSITE" id="PS00108">
    <property type="entry name" value="PROTEIN_KINASE_ST"/>
    <property type="match status" value="1"/>
</dbReference>
<keyword evidence="4" id="KW-0418">Kinase</keyword>
<dbReference type="PANTHER" id="PTHR24346:SF82">
    <property type="entry name" value="KP78A-RELATED"/>
    <property type="match status" value="1"/>
</dbReference>
<evidence type="ECO:0000256" key="4">
    <source>
        <dbReference type="ARBA" id="ARBA00022777"/>
    </source>
</evidence>
<accession>A0ABR2L7G6</accession>
<keyword evidence="5 6" id="KW-0067">ATP-binding</keyword>
<evidence type="ECO:0000256" key="1">
    <source>
        <dbReference type="ARBA" id="ARBA00022527"/>
    </source>
</evidence>
<dbReference type="SMART" id="SM00220">
    <property type="entry name" value="S_TKc"/>
    <property type="match status" value="1"/>
</dbReference>
<evidence type="ECO:0000256" key="7">
    <source>
        <dbReference type="RuleBase" id="RU000304"/>
    </source>
</evidence>